<dbReference type="Pfam" id="PF00561">
    <property type="entry name" value="Abhydrolase_1"/>
    <property type="match status" value="1"/>
</dbReference>
<proteinExistence type="predicted"/>
<accession>A0ABP3RD47</accession>
<dbReference type="InterPro" id="IPR029058">
    <property type="entry name" value="AB_hydrolase_fold"/>
</dbReference>
<reference evidence="3" key="1">
    <citation type="journal article" date="2019" name="Int. J. Syst. Evol. Microbiol.">
        <title>The Global Catalogue of Microorganisms (GCM) 10K type strain sequencing project: providing services to taxonomists for standard genome sequencing and annotation.</title>
        <authorList>
            <consortium name="The Broad Institute Genomics Platform"/>
            <consortium name="The Broad Institute Genome Sequencing Center for Infectious Disease"/>
            <person name="Wu L."/>
            <person name="Ma J."/>
        </authorList>
    </citation>
    <scope>NUCLEOTIDE SEQUENCE [LARGE SCALE GENOMIC DNA]</scope>
    <source>
        <strain evidence="3">JCM 10671</strain>
    </source>
</reference>
<feature type="domain" description="AB hydrolase-1" evidence="1">
    <location>
        <begin position="38"/>
        <end position="275"/>
    </location>
</feature>
<evidence type="ECO:0000259" key="1">
    <source>
        <dbReference type="Pfam" id="PF00561"/>
    </source>
</evidence>
<dbReference type="RefSeq" id="WP_344601781.1">
    <property type="nucleotide sequence ID" value="NZ_BAAAHE010000007.1"/>
</dbReference>
<dbReference type="PRINTS" id="PR00111">
    <property type="entry name" value="ABHYDROLASE"/>
</dbReference>
<dbReference type="InterPro" id="IPR000639">
    <property type="entry name" value="Epox_hydrolase-like"/>
</dbReference>
<sequence>MALTSEGLLEIEGAQSRYVRLANGSRAHYLSWGRDGIPVLALHGGIIGSSGAAGFRNTGTYLAERGFQVFAPDMPGWGLSDLREDYWPRNGFYDHTEFLHQFVNAMCMDSFHITGNSMGCINSINYLIAHPDRVRSFAVIAGGFGDAAPIQRLNFNPADAWDGTREGMFKLMQLIINNDEHITDEVLDMRIAHATRNMEPFRAFWDAQEAVNVAKDLNLRQVNVTRGRLTEMTTPGICIYPVDDRIIPVETGREQEDALPNVQFFYVTGAGHQAQTDRPDVVNPLLAEFFRDGKISAATAALAGVSDRRPPLPHIVEGS</sequence>
<dbReference type="PRINTS" id="PR00412">
    <property type="entry name" value="EPOXHYDRLASE"/>
</dbReference>
<evidence type="ECO:0000313" key="2">
    <source>
        <dbReference type="EMBL" id="GAA0608192.1"/>
    </source>
</evidence>
<dbReference type="Proteomes" id="UP001500957">
    <property type="component" value="Unassembled WGS sequence"/>
</dbReference>
<dbReference type="SUPFAM" id="SSF53474">
    <property type="entry name" value="alpha/beta-Hydrolases"/>
    <property type="match status" value="1"/>
</dbReference>
<dbReference type="PANTHER" id="PTHR43689">
    <property type="entry name" value="HYDROLASE"/>
    <property type="match status" value="1"/>
</dbReference>
<comment type="caution">
    <text evidence="2">The sequence shown here is derived from an EMBL/GenBank/DDBJ whole genome shotgun (WGS) entry which is preliminary data.</text>
</comment>
<dbReference type="InterPro" id="IPR000073">
    <property type="entry name" value="AB_hydrolase_1"/>
</dbReference>
<keyword evidence="3" id="KW-1185">Reference proteome</keyword>
<dbReference type="Gene3D" id="3.40.50.1820">
    <property type="entry name" value="alpha/beta hydrolase"/>
    <property type="match status" value="1"/>
</dbReference>
<protein>
    <recommendedName>
        <fullName evidence="1">AB hydrolase-1 domain-containing protein</fullName>
    </recommendedName>
</protein>
<name>A0ABP3RD47_9ACTN</name>
<evidence type="ECO:0000313" key="3">
    <source>
        <dbReference type="Proteomes" id="UP001500957"/>
    </source>
</evidence>
<dbReference type="EMBL" id="BAAAHE010000007">
    <property type="protein sequence ID" value="GAA0608192.1"/>
    <property type="molecule type" value="Genomic_DNA"/>
</dbReference>
<dbReference type="PANTHER" id="PTHR43689:SF8">
    <property type="entry name" value="ALPHA_BETA-HYDROLASES SUPERFAMILY PROTEIN"/>
    <property type="match status" value="1"/>
</dbReference>
<gene>
    <name evidence="2" type="ORF">GCM10009547_07670</name>
</gene>
<organism evidence="2 3">
    <name type="scientific">Sporichthya brevicatena</name>
    <dbReference type="NCBI Taxonomy" id="171442"/>
    <lineage>
        <taxon>Bacteria</taxon>
        <taxon>Bacillati</taxon>
        <taxon>Actinomycetota</taxon>
        <taxon>Actinomycetes</taxon>
        <taxon>Sporichthyales</taxon>
        <taxon>Sporichthyaceae</taxon>
        <taxon>Sporichthya</taxon>
    </lineage>
</organism>